<dbReference type="SMART" id="SM00955">
    <property type="entry name" value="RNB"/>
    <property type="match status" value="1"/>
</dbReference>
<dbReference type="GO" id="GO:0003723">
    <property type="term" value="F:RNA binding"/>
    <property type="evidence" value="ECO:0007669"/>
    <property type="project" value="InterPro"/>
</dbReference>
<name>A0A6C0HNG9_9ZZZZ</name>
<dbReference type="AlphaFoldDB" id="A0A6C0HNG9"/>
<dbReference type="InterPro" id="IPR001900">
    <property type="entry name" value="RNase_II/R"/>
</dbReference>
<reference evidence="2" key="1">
    <citation type="journal article" date="2020" name="Nature">
        <title>Giant virus diversity and host interactions through global metagenomics.</title>
        <authorList>
            <person name="Schulz F."/>
            <person name="Roux S."/>
            <person name="Paez-Espino D."/>
            <person name="Jungbluth S."/>
            <person name="Walsh D.A."/>
            <person name="Denef V.J."/>
            <person name="McMahon K.D."/>
            <person name="Konstantinidis K.T."/>
            <person name="Eloe-Fadrosh E.A."/>
            <person name="Kyrpides N.C."/>
            <person name="Woyke T."/>
        </authorList>
    </citation>
    <scope>NUCLEOTIDE SEQUENCE</scope>
    <source>
        <strain evidence="2">GVMAG-M-3300023184-160</strain>
    </source>
</reference>
<organism evidence="2">
    <name type="scientific">viral metagenome</name>
    <dbReference type="NCBI Taxonomy" id="1070528"/>
    <lineage>
        <taxon>unclassified sequences</taxon>
        <taxon>metagenomes</taxon>
        <taxon>organismal metagenomes</taxon>
    </lineage>
</organism>
<dbReference type="SUPFAM" id="SSF50249">
    <property type="entry name" value="Nucleic acid-binding proteins"/>
    <property type="match status" value="1"/>
</dbReference>
<evidence type="ECO:0000313" key="2">
    <source>
        <dbReference type="EMBL" id="QHT81944.1"/>
    </source>
</evidence>
<dbReference type="GO" id="GO:0000175">
    <property type="term" value="F:3'-5'-RNA exonuclease activity"/>
    <property type="evidence" value="ECO:0007669"/>
    <property type="project" value="TreeGrafter"/>
</dbReference>
<dbReference type="PANTHER" id="PTHR23355">
    <property type="entry name" value="RIBONUCLEASE"/>
    <property type="match status" value="1"/>
</dbReference>
<feature type="domain" description="RNB" evidence="1">
    <location>
        <begin position="142"/>
        <end position="356"/>
    </location>
</feature>
<sequence length="476" mass="55795">MTARPPKSFVDDVFDENTLTCIYSPTRMNKYIPGILDTRFMYGKENKKMLYMCHPDNKALPPFYVAYQIPPQFEKKKLSYYVTFQFKHWNLQQPVGTLTQNFGSIDVLEHSYEYLLYCKSLQGSLQLMQKEALKRIPSFQIDLPFRDARVFTIDGKESMDLDDGLSIDAEKRSIYIALVPYVLEKLELTDCLLNRAANIYFPDKRISMMHPIVASLCSLHKGCERACLVLDLYHDGREKLDVVKVKVSDNFHYEEDRLLADPDYQAFMKHGIKDSHELVSSLMKHINRYCGSVLKKGIHLNIQKKDQVLDQRFPDFFMSYSEYSYSGEYTQVSSPIRRLVDIMNMTQLCIEQNLFPFHPEVCLRFYDKLDELNQGMRNIKQIQSKTKWFHHLSTHKNQIYTAIVYSKEMSTKGRDIWKYTLYIPSVGNTCSVHTSNEYEILSEVAIKPFLFMDEYNLKKKVRFQIGLGITQDLESF</sequence>
<dbReference type="PANTHER" id="PTHR23355:SF9">
    <property type="entry name" value="DIS3-LIKE EXONUCLEASE 2"/>
    <property type="match status" value="1"/>
</dbReference>
<dbReference type="GO" id="GO:0006402">
    <property type="term" value="P:mRNA catabolic process"/>
    <property type="evidence" value="ECO:0007669"/>
    <property type="project" value="TreeGrafter"/>
</dbReference>
<dbReference type="InterPro" id="IPR012340">
    <property type="entry name" value="NA-bd_OB-fold"/>
</dbReference>
<proteinExistence type="predicted"/>
<dbReference type="EMBL" id="MN739993">
    <property type="protein sequence ID" value="QHT81944.1"/>
    <property type="molecule type" value="Genomic_DNA"/>
</dbReference>
<protein>
    <recommendedName>
        <fullName evidence="1">RNB domain-containing protein</fullName>
    </recommendedName>
</protein>
<dbReference type="GO" id="GO:0000932">
    <property type="term" value="C:P-body"/>
    <property type="evidence" value="ECO:0007669"/>
    <property type="project" value="TreeGrafter"/>
</dbReference>
<dbReference type="InterPro" id="IPR050180">
    <property type="entry name" value="RNR_Ribonuclease"/>
</dbReference>
<evidence type="ECO:0000259" key="1">
    <source>
        <dbReference type="SMART" id="SM00955"/>
    </source>
</evidence>
<accession>A0A6C0HNG9</accession>
<dbReference type="Pfam" id="PF00773">
    <property type="entry name" value="RNB"/>
    <property type="match status" value="1"/>
</dbReference>